<keyword evidence="6" id="KW-1185">Reference proteome</keyword>
<feature type="domain" description="SPOR" evidence="4">
    <location>
        <begin position="275"/>
        <end position="359"/>
    </location>
</feature>
<dbReference type="GO" id="GO:0042834">
    <property type="term" value="F:peptidoglycan binding"/>
    <property type="evidence" value="ECO:0007669"/>
    <property type="project" value="InterPro"/>
</dbReference>
<reference evidence="5 6" key="1">
    <citation type="journal article" date="2011" name="J. Bacteriol.">
        <title>Complete genome sequence of Polymorphum gilvum SL003B-26A1T, a crude oil-degrading bacterium from oil-polluted saline soil.</title>
        <authorList>
            <person name="Li S.G."/>
            <person name="Tang Y.Q."/>
            <person name="Nie Y."/>
            <person name="Cai M."/>
            <person name="Wu X.L."/>
        </authorList>
    </citation>
    <scope>NUCLEOTIDE SEQUENCE [LARGE SCALE GENOMIC DNA]</scope>
    <source>
        <strain evidence="6">LMG 25793 / CGMCC 1.9160 / SL003B-26A1</strain>
    </source>
</reference>
<accession>F2J0R9</accession>
<feature type="transmembrane region" description="Helical" evidence="3">
    <location>
        <begin position="21"/>
        <end position="42"/>
    </location>
</feature>
<dbReference type="HOGENOM" id="CLU_778187_0_0_5"/>
<dbReference type="InterPro" id="IPR007730">
    <property type="entry name" value="SPOR-like_dom"/>
</dbReference>
<dbReference type="STRING" id="991905.SL003B_2330"/>
<feature type="compositionally biased region" description="Low complexity" evidence="2">
    <location>
        <begin position="219"/>
        <end position="235"/>
    </location>
</feature>
<keyword evidence="3" id="KW-0812">Transmembrane</keyword>
<keyword evidence="3" id="KW-1133">Transmembrane helix</keyword>
<organism evidence="5 6">
    <name type="scientific">Polymorphum gilvum (strain LMG 25793 / CGMCC 1.9160 / SL003B-26A1)</name>
    <dbReference type="NCBI Taxonomy" id="991905"/>
    <lineage>
        <taxon>Bacteria</taxon>
        <taxon>Pseudomonadati</taxon>
        <taxon>Pseudomonadota</taxon>
        <taxon>Alphaproteobacteria</taxon>
        <taxon>Rhodobacterales</taxon>
        <taxon>Paracoccaceae</taxon>
        <taxon>Polymorphum</taxon>
    </lineage>
</organism>
<feature type="region of interest" description="Disordered" evidence="2">
    <location>
        <begin position="148"/>
        <end position="238"/>
    </location>
</feature>
<dbReference type="OrthoDB" id="7674897at2"/>
<name>F2J0R9_POLGS</name>
<feature type="coiled-coil region" evidence="1">
    <location>
        <begin position="101"/>
        <end position="128"/>
    </location>
</feature>
<dbReference type="RefSeq" id="WP_013653070.1">
    <property type="nucleotide sequence ID" value="NC_015259.1"/>
</dbReference>
<evidence type="ECO:0000259" key="4">
    <source>
        <dbReference type="PROSITE" id="PS51724"/>
    </source>
</evidence>
<evidence type="ECO:0000256" key="2">
    <source>
        <dbReference type="SAM" id="MobiDB-lite"/>
    </source>
</evidence>
<keyword evidence="3" id="KW-0472">Membrane</keyword>
<dbReference type="Proteomes" id="UP000008130">
    <property type="component" value="Chromosome"/>
</dbReference>
<dbReference type="AlphaFoldDB" id="F2J0R9"/>
<evidence type="ECO:0000256" key="3">
    <source>
        <dbReference type="SAM" id="Phobius"/>
    </source>
</evidence>
<sequence length="374" mass="38439">MRNRQQSDRRNDKTDAVSRARFSAAAWAFAAILCAVVGLSAVRFAPGPGSVADRLAGIVLPPQGPVGATGTISTGTIATDGETLSVGILPSAGGVANAEANRLLESQIDTLRLEIVALRRRLSVLAEQNRAYSDRLAALEAGRPIPLPDDAFQAPAGGGNPDAVTPVPAPAPSSVETLPAPETSSRSARIARPEPPVPPPAPVRIVELPRPDRAPETTGSIDPAAIGAGPAPSADQARDLATDLAKDLARIPDENLPLVIRPLDPAGRIQGGAGSVGRTDFAIEIGTYHGLADAGAAWSEFEARFGDRMAGLRALVAPVEGDGARLRLLAGPFANAAGAAVACLRLSADARPCRPAFFLGDPLPPDDPAETVSR</sequence>
<dbReference type="KEGG" id="pgv:SL003B_2330"/>
<evidence type="ECO:0000256" key="1">
    <source>
        <dbReference type="SAM" id="Coils"/>
    </source>
</evidence>
<dbReference type="eggNOG" id="ENOG5032R1M">
    <property type="taxonomic scope" value="Bacteria"/>
</dbReference>
<dbReference type="EMBL" id="CP002568">
    <property type="protein sequence ID" value="ADZ70755.1"/>
    <property type="molecule type" value="Genomic_DNA"/>
</dbReference>
<evidence type="ECO:0000313" key="6">
    <source>
        <dbReference type="Proteomes" id="UP000008130"/>
    </source>
</evidence>
<gene>
    <name evidence="5" type="ordered locus">SL003B_2330</name>
</gene>
<feature type="compositionally biased region" description="Pro residues" evidence="2">
    <location>
        <begin position="193"/>
        <end position="202"/>
    </location>
</feature>
<dbReference type="PROSITE" id="PS51724">
    <property type="entry name" value="SPOR"/>
    <property type="match status" value="1"/>
</dbReference>
<protein>
    <recommendedName>
        <fullName evidence="4">SPOR domain-containing protein</fullName>
    </recommendedName>
</protein>
<keyword evidence="1" id="KW-0175">Coiled coil</keyword>
<evidence type="ECO:0000313" key="5">
    <source>
        <dbReference type="EMBL" id="ADZ70755.1"/>
    </source>
</evidence>
<proteinExistence type="predicted"/>